<gene>
    <name evidence="1" type="ORF">EPI10_000883</name>
</gene>
<protein>
    <submittedName>
        <fullName evidence="1">Uncharacterized protein</fullName>
    </submittedName>
</protein>
<organism evidence="1 2">
    <name type="scientific">Gossypium australe</name>
    <dbReference type="NCBI Taxonomy" id="47621"/>
    <lineage>
        <taxon>Eukaryota</taxon>
        <taxon>Viridiplantae</taxon>
        <taxon>Streptophyta</taxon>
        <taxon>Embryophyta</taxon>
        <taxon>Tracheophyta</taxon>
        <taxon>Spermatophyta</taxon>
        <taxon>Magnoliopsida</taxon>
        <taxon>eudicotyledons</taxon>
        <taxon>Gunneridae</taxon>
        <taxon>Pentapetalae</taxon>
        <taxon>rosids</taxon>
        <taxon>malvids</taxon>
        <taxon>Malvales</taxon>
        <taxon>Malvaceae</taxon>
        <taxon>Malvoideae</taxon>
        <taxon>Gossypium</taxon>
    </lineage>
</organism>
<evidence type="ECO:0000313" key="2">
    <source>
        <dbReference type="Proteomes" id="UP000325315"/>
    </source>
</evidence>
<name>A0A5B6V973_9ROSI</name>
<keyword evidence="2" id="KW-1185">Reference proteome</keyword>
<comment type="caution">
    <text evidence="1">The sequence shown here is derived from an EMBL/GenBank/DDBJ whole genome shotgun (WGS) entry which is preliminary data.</text>
</comment>
<accession>A0A5B6V973</accession>
<dbReference type="Proteomes" id="UP000325315">
    <property type="component" value="Unassembled WGS sequence"/>
</dbReference>
<dbReference type="AlphaFoldDB" id="A0A5B6V973"/>
<evidence type="ECO:0000313" key="1">
    <source>
        <dbReference type="EMBL" id="KAA3465742.1"/>
    </source>
</evidence>
<sequence length="112" mass="13034">MEKEFLTKLLRQQLEQIYRHKEPLGQPENYLAKIVPSIIKRLTLELKLLLRHLKYGYLGDNNTATGLPVEQEKALLEVLKTHRKAIGWTISYIKGICLILCQHKVGLKERSQ</sequence>
<dbReference type="EMBL" id="SMMG02000007">
    <property type="protein sequence ID" value="KAA3465742.1"/>
    <property type="molecule type" value="Genomic_DNA"/>
</dbReference>
<proteinExistence type="predicted"/>
<reference evidence="2" key="1">
    <citation type="journal article" date="2019" name="Plant Biotechnol. J.">
        <title>Genome sequencing of the Australian wild diploid species Gossypium australe highlights disease resistance and delayed gland morphogenesis.</title>
        <authorList>
            <person name="Cai Y."/>
            <person name="Cai X."/>
            <person name="Wang Q."/>
            <person name="Wang P."/>
            <person name="Zhang Y."/>
            <person name="Cai C."/>
            <person name="Xu Y."/>
            <person name="Wang K."/>
            <person name="Zhou Z."/>
            <person name="Wang C."/>
            <person name="Geng S."/>
            <person name="Li B."/>
            <person name="Dong Q."/>
            <person name="Hou Y."/>
            <person name="Wang H."/>
            <person name="Ai P."/>
            <person name="Liu Z."/>
            <person name="Yi F."/>
            <person name="Sun M."/>
            <person name="An G."/>
            <person name="Cheng J."/>
            <person name="Zhang Y."/>
            <person name="Shi Q."/>
            <person name="Xie Y."/>
            <person name="Shi X."/>
            <person name="Chang Y."/>
            <person name="Huang F."/>
            <person name="Chen Y."/>
            <person name="Hong S."/>
            <person name="Mi L."/>
            <person name="Sun Q."/>
            <person name="Zhang L."/>
            <person name="Zhou B."/>
            <person name="Peng R."/>
            <person name="Zhang X."/>
            <person name="Liu F."/>
        </authorList>
    </citation>
    <scope>NUCLEOTIDE SEQUENCE [LARGE SCALE GENOMIC DNA]</scope>
    <source>
        <strain evidence="2">cv. PA1801</strain>
    </source>
</reference>